<evidence type="ECO:0000313" key="3">
    <source>
        <dbReference type="Proteomes" id="UP001302126"/>
    </source>
</evidence>
<feature type="compositionally biased region" description="Basic and acidic residues" evidence="1">
    <location>
        <begin position="380"/>
        <end position="401"/>
    </location>
</feature>
<sequence length="745" mass="85232">MWVGMDHMDRIRQDRELLRGLPLKSFTELCLQDFRILVDQRFPKDVGKKRRLQPFIMWLYDRLVDSDVSDAAAVEGEIKQWYQFLQLCGHQDEIIHGAFNDWQQAQISQNPLLARRLGIMELHLQQVMMASTSLSSSASVPSSSATMAPRGAEARHQHMHPDRMRISQHPTPRSELEYRETANPAYGHMHPDRMRISRDDTQVFELYDEEDEPVLTSINKIVFKGGQKSAPGTKPLVPTGANSMVVDMPTNSCQALRSKAITHDSSQSQRTTTHIDLTADSPSPEGKPAERRPEDSYNPPTDLPGGLQEALPVYRRGTIHGLSDHYDDWQSRFVLHPERQARLSHQVEEGLQPPLNYNDSDADDHKLRHRTSQKHTRRSRSPEMDDRSRGRSFRNVKDIITGHRRLGRSRSPEMSDRFQSRVSRNDDYITVDQDRFRRSRSPEMRDRPHRRDSRNDDLIMVPSSRHTGRLSYHDAQAAPSPARIPLAERITNPMHQQRMDADMNDASPKEHGSNSKMEKSKRDWHLRHQPDEQKSLDELIREHSEQTSLVQHSIEDVPDREPSPPIVLGLTPKKFDESLRLPPKVLELFKGKEPVWINKIKHGRAMDFFEAPKVVVDDSLQSTWNEKLNDPDGVTTTAAVPEKAAPKATPDYGKIHAKYIRELNKAERERFTDPLYDGGFFYSSDEETTDDDDDDDQQEHSLEENSLGDEAAGEGSSFTIGGTAMDHDSDSEIMILGGEYSPKRD</sequence>
<organism evidence="2 3">
    <name type="scientific">Podospora australis</name>
    <dbReference type="NCBI Taxonomy" id="1536484"/>
    <lineage>
        <taxon>Eukaryota</taxon>
        <taxon>Fungi</taxon>
        <taxon>Dikarya</taxon>
        <taxon>Ascomycota</taxon>
        <taxon>Pezizomycotina</taxon>
        <taxon>Sordariomycetes</taxon>
        <taxon>Sordariomycetidae</taxon>
        <taxon>Sordariales</taxon>
        <taxon>Podosporaceae</taxon>
        <taxon>Podospora</taxon>
    </lineage>
</organism>
<feature type="region of interest" description="Disordered" evidence="1">
    <location>
        <begin position="497"/>
        <end position="528"/>
    </location>
</feature>
<feature type="region of interest" description="Disordered" evidence="1">
    <location>
        <begin position="682"/>
        <end position="745"/>
    </location>
</feature>
<feature type="region of interest" description="Disordered" evidence="1">
    <location>
        <begin position="135"/>
        <end position="159"/>
    </location>
</feature>
<evidence type="ECO:0000256" key="1">
    <source>
        <dbReference type="SAM" id="MobiDB-lite"/>
    </source>
</evidence>
<evidence type="ECO:0000313" key="2">
    <source>
        <dbReference type="EMBL" id="KAK4186877.1"/>
    </source>
</evidence>
<reference evidence="2" key="1">
    <citation type="journal article" date="2023" name="Mol. Phylogenet. Evol.">
        <title>Genome-scale phylogeny and comparative genomics of the fungal order Sordariales.</title>
        <authorList>
            <person name="Hensen N."/>
            <person name="Bonometti L."/>
            <person name="Westerberg I."/>
            <person name="Brannstrom I.O."/>
            <person name="Guillou S."/>
            <person name="Cros-Aarteil S."/>
            <person name="Calhoun S."/>
            <person name="Haridas S."/>
            <person name="Kuo A."/>
            <person name="Mondo S."/>
            <person name="Pangilinan J."/>
            <person name="Riley R."/>
            <person name="LaButti K."/>
            <person name="Andreopoulos B."/>
            <person name="Lipzen A."/>
            <person name="Chen C."/>
            <person name="Yan M."/>
            <person name="Daum C."/>
            <person name="Ng V."/>
            <person name="Clum A."/>
            <person name="Steindorff A."/>
            <person name="Ohm R.A."/>
            <person name="Martin F."/>
            <person name="Silar P."/>
            <person name="Natvig D.O."/>
            <person name="Lalanne C."/>
            <person name="Gautier V."/>
            <person name="Ament-Velasquez S.L."/>
            <person name="Kruys A."/>
            <person name="Hutchinson M.I."/>
            <person name="Powell A.J."/>
            <person name="Barry K."/>
            <person name="Miller A.N."/>
            <person name="Grigoriev I.V."/>
            <person name="Debuchy R."/>
            <person name="Gladieux P."/>
            <person name="Hiltunen Thoren M."/>
            <person name="Johannesson H."/>
        </authorList>
    </citation>
    <scope>NUCLEOTIDE SEQUENCE</scope>
    <source>
        <strain evidence="2">PSN309</strain>
    </source>
</reference>
<feature type="compositionally biased region" description="Polar residues" evidence="1">
    <location>
        <begin position="263"/>
        <end position="275"/>
    </location>
</feature>
<dbReference type="AlphaFoldDB" id="A0AAN7AI58"/>
<feature type="compositionally biased region" description="Basic and acidic residues" evidence="1">
    <location>
        <begin position="410"/>
        <end position="446"/>
    </location>
</feature>
<dbReference type="Proteomes" id="UP001302126">
    <property type="component" value="Unassembled WGS sequence"/>
</dbReference>
<gene>
    <name evidence="2" type="ORF">QBC35DRAFT_252325</name>
</gene>
<feature type="region of interest" description="Disordered" evidence="1">
    <location>
        <begin position="344"/>
        <end position="481"/>
    </location>
</feature>
<comment type="caution">
    <text evidence="2">The sequence shown here is derived from an EMBL/GenBank/DDBJ whole genome shotgun (WGS) entry which is preliminary data.</text>
</comment>
<dbReference type="EMBL" id="MU864413">
    <property type="protein sequence ID" value="KAK4186877.1"/>
    <property type="molecule type" value="Genomic_DNA"/>
</dbReference>
<reference evidence="2" key="2">
    <citation type="submission" date="2023-05" db="EMBL/GenBank/DDBJ databases">
        <authorList>
            <consortium name="Lawrence Berkeley National Laboratory"/>
            <person name="Steindorff A."/>
            <person name="Hensen N."/>
            <person name="Bonometti L."/>
            <person name="Westerberg I."/>
            <person name="Brannstrom I.O."/>
            <person name="Guillou S."/>
            <person name="Cros-Aarteil S."/>
            <person name="Calhoun S."/>
            <person name="Haridas S."/>
            <person name="Kuo A."/>
            <person name="Mondo S."/>
            <person name="Pangilinan J."/>
            <person name="Riley R."/>
            <person name="Labutti K."/>
            <person name="Andreopoulos B."/>
            <person name="Lipzen A."/>
            <person name="Chen C."/>
            <person name="Yanf M."/>
            <person name="Daum C."/>
            <person name="Ng V."/>
            <person name="Clum A."/>
            <person name="Ohm R."/>
            <person name="Martin F."/>
            <person name="Silar P."/>
            <person name="Natvig D."/>
            <person name="Lalanne C."/>
            <person name="Gautier V."/>
            <person name="Ament-Velasquez S.L."/>
            <person name="Kruys A."/>
            <person name="Hutchinson M.I."/>
            <person name="Powell A.J."/>
            <person name="Barry K."/>
            <person name="Miller A.N."/>
            <person name="Grigoriev I.V."/>
            <person name="Debuchy R."/>
            <person name="Gladieux P."/>
            <person name="Thoren M.H."/>
            <person name="Johannesson H."/>
        </authorList>
    </citation>
    <scope>NUCLEOTIDE SEQUENCE</scope>
    <source>
        <strain evidence="2">PSN309</strain>
    </source>
</reference>
<feature type="compositionally biased region" description="Low complexity" evidence="1">
    <location>
        <begin position="135"/>
        <end position="149"/>
    </location>
</feature>
<protein>
    <submittedName>
        <fullName evidence="2">Uncharacterized protein</fullName>
    </submittedName>
</protein>
<keyword evidence="3" id="KW-1185">Reference proteome</keyword>
<feature type="region of interest" description="Disordered" evidence="1">
    <location>
        <begin position="260"/>
        <end position="308"/>
    </location>
</feature>
<accession>A0AAN7AI58</accession>
<name>A0AAN7AI58_9PEZI</name>
<proteinExistence type="predicted"/>
<feature type="compositionally biased region" description="Acidic residues" evidence="1">
    <location>
        <begin position="684"/>
        <end position="697"/>
    </location>
</feature>
<feature type="compositionally biased region" description="Basic residues" evidence="1">
    <location>
        <begin position="367"/>
        <end position="379"/>
    </location>
</feature>